<organism evidence="2 3">
    <name type="scientific">Austropuccinia psidii MF-1</name>
    <dbReference type="NCBI Taxonomy" id="1389203"/>
    <lineage>
        <taxon>Eukaryota</taxon>
        <taxon>Fungi</taxon>
        <taxon>Dikarya</taxon>
        <taxon>Basidiomycota</taxon>
        <taxon>Pucciniomycotina</taxon>
        <taxon>Pucciniomycetes</taxon>
        <taxon>Pucciniales</taxon>
        <taxon>Sphaerophragmiaceae</taxon>
        <taxon>Austropuccinia</taxon>
    </lineage>
</organism>
<name>A0A9Q3PXU7_9BASI</name>
<protein>
    <submittedName>
        <fullName evidence="2">Uncharacterized protein</fullName>
    </submittedName>
</protein>
<proteinExistence type="predicted"/>
<accession>A0A9Q3PXU7</accession>
<evidence type="ECO:0000256" key="1">
    <source>
        <dbReference type="SAM" id="MobiDB-lite"/>
    </source>
</evidence>
<feature type="compositionally biased region" description="Polar residues" evidence="1">
    <location>
        <begin position="156"/>
        <end position="176"/>
    </location>
</feature>
<feature type="region of interest" description="Disordered" evidence="1">
    <location>
        <begin position="156"/>
        <end position="212"/>
    </location>
</feature>
<evidence type="ECO:0000313" key="2">
    <source>
        <dbReference type="EMBL" id="MBW0578074.1"/>
    </source>
</evidence>
<dbReference type="AlphaFoldDB" id="A0A9Q3PXU7"/>
<feature type="region of interest" description="Disordered" evidence="1">
    <location>
        <begin position="1"/>
        <end position="140"/>
    </location>
</feature>
<sequence>NQAEDRQVLFRIRRPGTGPIGHSGGWNDTEGNNTHSSIHHLIQYKPETRELDGYGSSSSAPPTPQRSIPMEYGQQEVQPGITLGRTSSKLPEDMSQRDNLPNSYGNHQRMESQQAVQTPGGEGNQDKGKSSHYPRYRRTIEPERAYFDSFRLTRSQPTQISSGSTALRQQQISGQESPFFRIPGSFKKKARIKREKQETFQPQAGRVRPNDPEAVALGERSTQASDIFVNTSRISSCQPVTQNQSTSMTAKIP</sequence>
<dbReference type="Proteomes" id="UP000765509">
    <property type="component" value="Unassembled WGS sequence"/>
</dbReference>
<evidence type="ECO:0000313" key="3">
    <source>
        <dbReference type="Proteomes" id="UP000765509"/>
    </source>
</evidence>
<dbReference type="EMBL" id="AVOT02102058">
    <property type="protein sequence ID" value="MBW0578074.1"/>
    <property type="molecule type" value="Genomic_DNA"/>
</dbReference>
<keyword evidence="3" id="KW-1185">Reference proteome</keyword>
<comment type="caution">
    <text evidence="2">The sequence shown here is derived from an EMBL/GenBank/DDBJ whole genome shotgun (WGS) entry which is preliminary data.</text>
</comment>
<reference evidence="2" key="1">
    <citation type="submission" date="2021-03" db="EMBL/GenBank/DDBJ databases">
        <title>Draft genome sequence of rust myrtle Austropuccinia psidii MF-1, a brazilian biotype.</title>
        <authorList>
            <person name="Quecine M.C."/>
            <person name="Pachon D.M.R."/>
            <person name="Bonatelli M.L."/>
            <person name="Correr F.H."/>
            <person name="Franceschini L.M."/>
            <person name="Leite T.F."/>
            <person name="Margarido G.R.A."/>
            <person name="Almeida C.A."/>
            <person name="Ferrarezi J.A."/>
            <person name="Labate C.A."/>
        </authorList>
    </citation>
    <scope>NUCLEOTIDE SEQUENCE</scope>
    <source>
        <strain evidence="2">MF-1</strain>
    </source>
</reference>
<gene>
    <name evidence="2" type="ORF">O181_117789</name>
</gene>
<feature type="compositionally biased region" description="Polar residues" evidence="1">
    <location>
        <begin position="97"/>
        <end position="117"/>
    </location>
</feature>
<feature type="non-terminal residue" evidence="2">
    <location>
        <position position="1"/>
    </location>
</feature>